<sequence>MVTSSYKGSLCRRDLVKHLQSKGDPVVQPAAVQESSRGIWGGLVLGRGCCIPSQLPCHFSFPCSSTSAFQPRSSQPAGEQQMASAHPAQVGGARELCGGGRVFQQGGVGAAGACAASAVPGCDAGDVPGCGLAG</sequence>
<accession>A0A2P4S3E6</accession>
<dbReference type="Proteomes" id="UP000237246">
    <property type="component" value="Unassembled WGS sequence"/>
</dbReference>
<evidence type="ECO:0000313" key="1">
    <source>
        <dbReference type="EMBL" id="POI18650.1"/>
    </source>
</evidence>
<gene>
    <name evidence="1" type="ORF">CIB84_017607</name>
</gene>
<protein>
    <submittedName>
        <fullName evidence="1">Uncharacterized protein</fullName>
    </submittedName>
</protein>
<keyword evidence="2" id="KW-1185">Reference proteome</keyword>
<organism evidence="1 2">
    <name type="scientific">Bambusicola thoracicus</name>
    <name type="common">Chinese bamboo-partridge</name>
    <name type="synonym">Perdix thoracica</name>
    <dbReference type="NCBI Taxonomy" id="9083"/>
    <lineage>
        <taxon>Eukaryota</taxon>
        <taxon>Metazoa</taxon>
        <taxon>Chordata</taxon>
        <taxon>Craniata</taxon>
        <taxon>Vertebrata</taxon>
        <taxon>Euteleostomi</taxon>
        <taxon>Archelosauria</taxon>
        <taxon>Archosauria</taxon>
        <taxon>Dinosauria</taxon>
        <taxon>Saurischia</taxon>
        <taxon>Theropoda</taxon>
        <taxon>Coelurosauria</taxon>
        <taxon>Aves</taxon>
        <taxon>Neognathae</taxon>
        <taxon>Galloanserae</taxon>
        <taxon>Galliformes</taxon>
        <taxon>Phasianidae</taxon>
        <taxon>Perdicinae</taxon>
        <taxon>Bambusicola</taxon>
    </lineage>
</organism>
<dbReference type="EMBL" id="PPHD01119770">
    <property type="protein sequence ID" value="POI18650.1"/>
    <property type="molecule type" value="Genomic_DNA"/>
</dbReference>
<evidence type="ECO:0000313" key="2">
    <source>
        <dbReference type="Proteomes" id="UP000237246"/>
    </source>
</evidence>
<comment type="caution">
    <text evidence="1">The sequence shown here is derived from an EMBL/GenBank/DDBJ whole genome shotgun (WGS) entry which is preliminary data.</text>
</comment>
<reference evidence="1 2" key="1">
    <citation type="submission" date="2018-01" db="EMBL/GenBank/DDBJ databases">
        <title>Comparison of the Chinese Bamboo Partridge and Red Junglefowl genome sequences highlights the importance of demography in genome evolution.</title>
        <authorList>
            <person name="Tiley G.P."/>
            <person name="Kimball R.T."/>
            <person name="Braun E.L."/>
            <person name="Burleigh J.G."/>
        </authorList>
    </citation>
    <scope>NUCLEOTIDE SEQUENCE [LARGE SCALE GENOMIC DNA]</scope>
    <source>
        <strain evidence="1">RTK389</strain>
        <tissue evidence="1">Blood</tissue>
    </source>
</reference>
<proteinExistence type="predicted"/>
<name>A0A2P4S3E6_BAMTH</name>
<dbReference type="AlphaFoldDB" id="A0A2P4S3E6"/>